<reference evidence="1 2" key="1">
    <citation type="submission" date="2015-07" db="EMBL/GenBank/DDBJ databases">
        <title>The genome of Habropoda laboriosa.</title>
        <authorList>
            <person name="Pan H."/>
            <person name="Kapheim K."/>
        </authorList>
    </citation>
    <scope>NUCLEOTIDE SEQUENCE [LARGE SCALE GENOMIC DNA]</scope>
    <source>
        <strain evidence="1">0110345459</strain>
    </source>
</reference>
<evidence type="ECO:0000313" key="2">
    <source>
        <dbReference type="Proteomes" id="UP000053825"/>
    </source>
</evidence>
<protein>
    <submittedName>
        <fullName evidence="1">Uncharacterized protein</fullName>
    </submittedName>
</protein>
<dbReference type="PANTHER" id="PTHR47326:SF1">
    <property type="entry name" value="HTH PSQ-TYPE DOMAIN-CONTAINING PROTEIN"/>
    <property type="match status" value="1"/>
</dbReference>
<dbReference type="InterPro" id="IPR036397">
    <property type="entry name" value="RNaseH_sf"/>
</dbReference>
<feature type="non-terminal residue" evidence="1">
    <location>
        <position position="1"/>
    </location>
</feature>
<dbReference type="Gene3D" id="3.30.420.10">
    <property type="entry name" value="Ribonuclease H-like superfamily/Ribonuclease H"/>
    <property type="match status" value="1"/>
</dbReference>
<organism evidence="1 2">
    <name type="scientific">Habropoda laboriosa</name>
    <dbReference type="NCBI Taxonomy" id="597456"/>
    <lineage>
        <taxon>Eukaryota</taxon>
        <taxon>Metazoa</taxon>
        <taxon>Ecdysozoa</taxon>
        <taxon>Arthropoda</taxon>
        <taxon>Hexapoda</taxon>
        <taxon>Insecta</taxon>
        <taxon>Pterygota</taxon>
        <taxon>Neoptera</taxon>
        <taxon>Endopterygota</taxon>
        <taxon>Hymenoptera</taxon>
        <taxon>Apocrita</taxon>
        <taxon>Aculeata</taxon>
        <taxon>Apoidea</taxon>
        <taxon>Anthophila</taxon>
        <taxon>Apidae</taxon>
        <taxon>Habropoda</taxon>
    </lineage>
</organism>
<proteinExistence type="predicted"/>
<dbReference type="OrthoDB" id="9986793at2759"/>
<dbReference type="AlphaFoldDB" id="A0A0L7RKN6"/>
<gene>
    <name evidence="1" type="ORF">WH47_05245</name>
</gene>
<dbReference type="EMBL" id="KQ414569">
    <property type="protein sequence ID" value="KOC71363.1"/>
    <property type="molecule type" value="Genomic_DNA"/>
</dbReference>
<sequence>WPPRSPDLTTPDFLLWSYLKERVCVNKPRTIQELKENIRAEIRRLGPKTLRAVMENAVERACTCEQENGGHLRDVVFHT</sequence>
<evidence type="ECO:0000313" key="1">
    <source>
        <dbReference type="EMBL" id="KOC71363.1"/>
    </source>
</evidence>
<name>A0A0L7RKN6_9HYME</name>
<dbReference type="STRING" id="597456.A0A0L7RKN6"/>
<keyword evidence="2" id="KW-1185">Reference proteome</keyword>
<dbReference type="GO" id="GO:0003676">
    <property type="term" value="F:nucleic acid binding"/>
    <property type="evidence" value="ECO:0007669"/>
    <property type="project" value="InterPro"/>
</dbReference>
<accession>A0A0L7RKN6</accession>
<dbReference type="Proteomes" id="UP000053825">
    <property type="component" value="Unassembled WGS sequence"/>
</dbReference>
<dbReference type="PANTHER" id="PTHR47326">
    <property type="entry name" value="TRANSPOSABLE ELEMENT TC3 TRANSPOSASE-LIKE PROTEIN"/>
    <property type="match status" value="1"/>
</dbReference>